<dbReference type="Proteomes" id="UP000030988">
    <property type="component" value="Unassembled WGS sequence"/>
</dbReference>
<keyword evidence="7" id="KW-1185">Reference proteome</keyword>
<dbReference type="InterPro" id="IPR009057">
    <property type="entry name" value="Homeodomain-like_sf"/>
</dbReference>
<dbReference type="OrthoDB" id="7223515at2"/>
<dbReference type="SUPFAM" id="SSF48498">
    <property type="entry name" value="Tetracyclin repressor-like, C-terminal domain"/>
    <property type="match status" value="1"/>
</dbReference>
<dbReference type="Pfam" id="PF00440">
    <property type="entry name" value="TetR_N"/>
    <property type="match status" value="1"/>
</dbReference>
<feature type="DNA-binding region" description="H-T-H motif" evidence="4">
    <location>
        <begin position="33"/>
        <end position="52"/>
    </location>
</feature>
<accession>A0A0B2C1H4</accession>
<organism evidence="6 7">
    <name type="scientific">Croceibacterium mercuriale</name>
    <dbReference type="NCBI Taxonomy" id="1572751"/>
    <lineage>
        <taxon>Bacteria</taxon>
        <taxon>Pseudomonadati</taxon>
        <taxon>Pseudomonadota</taxon>
        <taxon>Alphaproteobacteria</taxon>
        <taxon>Sphingomonadales</taxon>
        <taxon>Erythrobacteraceae</taxon>
        <taxon>Croceibacterium</taxon>
    </lineage>
</organism>
<evidence type="ECO:0000256" key="4">
    <source>
        <dbReference type="PROSITE-ProRule" id="PRU00335"/>
    </source>
</evidence>
<dbReference type="SUPFAM" id="SSF46689">
    <property type="entry name" value="Homeodomain-like"/>
    <property type="match status" value="1"/>
</dbReference>
<dbReference type="PANTHER" id="PTHR30055">
    <property type="entry name" value="HTH-TYPE TRANSCRIPTIONAL REGULATOR RUTR"/>
    <property type="match status" value="1"/>
</dbReference>
<dbReference type="InterPro" id="IPR036271">
    <property type="entry name" value="Tet_transcr_reg_TetR-rel_C_sf"/>
</dbReference>
<keyword evidence="2 4" id="KW-0238">DNA-binding</keyword>
<dbReference type="AlphaFoldDB" id="A0A0B2C1H4"/>
<dbReference type="Gene3D" id="1.10.357.10">
    <property type="entry name" value="Tetracycline Repressor, domain 2"/>
    <property type="match status" value="1"/>
</dbReference>
<reference evidence="6 7" key="1">
    <citation type="submission" date="2014-11" db="EMBL/GenBank/DDBJ databases">
        <title>Draft genome sequence of Kirrobacter mercurialis.</title>
        <authorList>
            <person name="Coil D.A."/>
            <person name="Eisen J.A."/>
        </authorList>
    </citation>
    <scope>NUCLEOTIDE SEQUENCE [LARGE SCALE GENOMIC DNA]</scope>
    <source>
        <strain evidence="6 7">Coronado</strain>
    </source>
</reference>
<dbReference type="EMBL" id="JTDN01000001">
    <property type="protein sequence ID" value="KHL26035.1"/>
    <property type="molecule type" value="Genomic_DNA"/>
</dbReference>
<comment type="caution">
    <text evidence="6">The sequence shown here is derived from an EMBL/GenBank/DDBJ whole genome shotgun (WGS) entry which is preliminary data.</text>
</comment>
<gene>
    <name evidence="6" type="ORF">PK98_05640</name>
</gene>
<dbReference type="GO" id="GO:0003700">
    <property type="term" value="F:DNA-binding transcription factor activity"/>
    <property type="evidence" value="ECO:0007669"/>
    <property type="project" value="TreeGrafter"/>
</dbReference>
<evidence type="ECO:0000313" key="6">
    <source>
        <dbReference type="EMBL" id="KHL26035.1"/>
    </source>
</evidence>
<dbReference type="GO" id="GO:0000976">
    <property type="term" value="F:transcription cis-regulatory region binding"/>
    <property type="evidence" value="ECO:0007669"/>
    <property type="project" value="TreeGrafter"/>
</dbReference>
<proteinExistence type="predicted"/>
<evidence type="ECO:0000256" key="2">
    <source>
        <dbReference type="ARBA" id="ARBA00023125"/>
    </source>
</evidence>
<sequence length="200" mass="22236">MGRRSDHTRDELRGLIIAEGHRLLAETGLARFSGREVAKRAGYTVGTIYNVFGSLDRLLVTLNSHTFRLWADFLEQQLSDSPPDRIRTLVEAYFAFARDHTHLWSAIYEHRVGGDLFGSADHDSRSTLTAIVDREVRAALPRSGNMDVPRFVRSLIATVHGHCSYALGGTFSLLEETDPTDSALARVRECLAAHGYQVPG</sequence>
<name>A0A0B2C1H4_9SPHN</name>
<evidence type="ECO:0000313" key="7">
    <source>
        <dbReference type="Proteomes" id="UP000030988"/>
    </source>
</evidence>
<dbReference type="InterPro" id="IPR025996">
    <property type="entry name" value="MT1864/Rv1816-like_C"/>
</dbReference>
<keyword evidence="3" id="KW-0804">Transcription</keyword>
<evidence type="ECO:0000256" key="1">
    <source>
        <dbReference type="ARBA" id="ARBA00023015"/>
    </source>
</evidence>
<protein>
    <submittedName>
        <fullName evidence="6">TetR family transcriptional regulator</fullName>
    </submittedName>
</protein>
<evidence type="ECO:0000256" key="3">
    <source>
        <dbReference type="ARBA" id="ARBA00023163"/>
    </source>
</evidence>
<dbReference type="Pfam" id="PF13305">
    <property type="entry name" value="TetR_C_33"/>
    <property type="match status" value="1"/>
</dbReference>
<dbReference type="PANTHER" id="PTHR30055:SF234">
    <property type="entry name" value="HTH-TYPE TRANSCRIPTIONAL REGULATOR BETI"/>
    <property type="match status" value="1"/>
</dbReference>
<dbReference type="PROSITE" id="PS50977">
    <property type="entry name" value="HTH_TETR_2"/>
    <property type="match status" value="1"/>
</dbReference>
<dbReference type="InterPro" id="IPR050109">
    <property type="entry name" value="HTH-type_TetR-like_transc_reg"/>
</dbReference>
<dbReference type="InterPro" id="IPR001647">
    <property type="entry name" value="HTH_TetR"/>
</dbReference>
<feature type="domain" description="HTH tetR-type" evidence="5">
    <location>
        <begin position="10"/>
        <end position="70"/>
    </location>
</feature>
<dbReference type="STRING" id="1572751.PK98_05640"/>
<keyword evidence="1" id="KW-0805">Transcription regulation</keyword>
<evidence type="ECO:0000259" key="5">
    <source>
        <dbReference type="PROSITE" id="PS50977"/>
    </source>
</evidence>